<comment type="cofactor">
    <cofactor evidence="1">
        <name>a metal cation</name>
        <dbReference type="ChEBI" id="CHEBI:25213"/>
    </cofactor>
</comment>
<name>A0A8E2LP97_9MYCO</name>
<keyword evidence="10" id="KW-0456">Lyase</keyword>
<dbReference type="Pfam" id="PF02775">
    <property type="entry name" value="TPP_enzyme_C"/>
    <property type="match status" value="1"/>
</dbReference>
<dbReference type="RefSeq" id="WP_122526509.1">
    <property type="nucleotide sequence ID" value="NZ_MWQA01000001.1"/>
</dbReference>
<evidence type="ECO:0000256" key="3">
    <source>
        <dbReference type="ARBA" id="ARBA00002938"/>
    </source>
</evidence>
<keyword evidence="7" id="KW-0210">Decarboxylase</keyword>
<feature type="domain" description="Thiamine pyrophosphate enzyme N-terminal TPP-binding" evidence="16">
    <location>
        <begin position="36"/>
        <end position="145"/>
    </location>
</feature>
<dbReference type="Gene3D" id="3.40.50.1220">
    <property type="entry name" value="TPP-binding domain"/>
    <property type="match status" value="1"/>
</dbReference>
<accession>A0A8E2LP97</accession>
<evidence type="ECO:0000256" key="9">
    <source>
        <dbReference type="ARBA" id="ARBA00023052"/>
    </source>
</evidence>
<dbReference type="PANTHER" id="PTHR43452">
    <property type="entry name" value="PYRUVATE DECARBOXYLASE"/>
    <property type="match status" value="1"/>
</dbReference>
<dbReference type="Gene3D" id="3.40.50.970">
    <property type="match status" value="2"/>
</dbReference>
<protein>
    <recommendedName>
        <fullName evidence="5">Alpha-keto-acid decarboxylase</fullName>
    </recommendedName>
</protein>
<evidence type="ECO:0000256" key="10">
    <source>
        <dbReference type="ARBA" id="ARBA00023239"/>
    </source>
</evidence>
<dbReference type="InterPro" id="IPR011766">
    <property type="entry name" value="TPP_enzyme_TPP-bd"/>
</dbReference>
<evidence type="ECO:0000313" key="18">
    <source>
        <dbReference type="Proteomes" id="UP000192335"/>
    </source>
</evidence>
<feature type="compositionally biased region" description="Basic and acidic residues" evidence="13">
    <location>
        <begin position="377"/>
        <end position="391"/>
    </location>
</feature>
<dbReference type="EMBL" id="MWQA01000001">
    <property type="protein sequence ID" value="ORC06815.1"/>
    <property type="molecule type" value="Genomic_DNA"/>
</dbReference>
<dbReference type="CDD" id="cd02005">
    <property type="entry name" value="TPP_PDC_IPDC"/>
    <property type="match status" value="1"/>
</dbReference>
<dbReference type="InterPro" id="IPR047214">
    <property type="entry name" value="TPP_PDC_IPDC"/>
</dbReference>
<evidence type="ECO:0000259" key="14">
    <source>
        <dbReference type="Pfam" id="PF00205"/>
    </source>
</evidence>
<dbReference type="GO" id="GO:0030976">
    <property type="term" value="F:thiamine pyrophosphate binding"/>
    <property type="evidence" value="ECO:0007669"/>
    <property type="project" value="InterPro"/>
</dbReference>
<dbReference type="GO" id="GO:0000949">
    <property type="term" value="P:aromatic amino acid family catabolic process to alcohol via Ehrlich pathway"/>
    <property type="evidence" value="ECO:0007669"/>
    <property type="project" value="TreeGrafter"/>
</dbReference>
<dbReference type="InterPro" id="IPR029061">
    <property type="entry name" value="THDP-binding"/>
</dbReference>
<dbReference type="AlphaFoldDB" id="A0A8E2LP97"/>
<dbReference type="GO" id="GO:0004737">
    <property type="term" value="F:pyruvate decarboxylase activity"/>
    <property type="evidence" value="ECO:0007669"/>
    <property type="project" value="TreeGrafter"/>
</dbReference>
<comment type="caution">
    <text evidence="17">The sequence shown here is derived from an EMBL/GenBank/DDBJ whole genome shotgun (WGS) entry which is preliminary data.</text>
</comment>
<comment type="cofactor">
    <cofactor evidence="2">
        <name>thiamine diphosphate</name>
        <dbReference type="ChEBI" id="CHEBI:58937"/>
    </cofactor>
</comment>
<evidence type="ECO:0000259" key="16">
    <source>
        <dbReference type="Pfam" id="PF02776"/>
    </source>
</evidence>
<feature type="binding site" evidence="11">
    <location>
        <position position="496"/>
    </location>
    <ligand>
        <name>Mg(2+)</name>
        <dbReference type="ChEBI" id="CHEBI:18420"/>
    </ligand>
</feature>
<dbReference type="FunFam" id="3.40.50.970:FF:000019">
    <property type="entry name" value="Pyruvate decarboxylase isozyme"/>
    <property type="match status" value="1"/>
</dbReference>
<dbReference type="InterPro" id="IPR012000">
    <property type="entry name" value="Thiamin_PyroP_enz_cen_dom"/>
</dbReference>
<feature type="domain" description="Thiamine pyrophosphate enzyme central" evidence="14">
    <location>
        <begin position="230"/>
        <end position="336"/>
    </location>
</feature>
<evidence type="ECO:0000256" key="1">
    <source>
        <dbReference type="ARBA" id="ARBA00001920"/>
    </source>
</evidence>
<proteinExistence type="inferred from homology"/>
<evidence type="ECO:0000313" key="17">
    <source>
        <dbReference type="EMBL" id="ORC06815.1"/>
    </source>
</evidence>
<evidence type="ECO:0000256" key="6">
    <source>
        <dbReference type="ARBA" id="ARBA00022723"/>
    </source>
</evidence>
<feature type="binding site" evidence="11">
    <location>
        <position position="494"/>
    </location>
    <ligand>
        <name>Mg(2+)</name>
        <dbReference type="ChEBI" id="CHEBI:18420"/>
    </ligand>
</feature>
<keyword evidence="6 11" id="KW-0479">Metal-binding</keyword>
<feature type="region of interest" description="Disordered" evidence="13">
    <location>
        <begin position="371"/>
        <end position="391"/>
    </location>
</feature>
<dbReference type="PIRSF" id="PIRSF036565">
    <property type="entry name" value="Pyruvt_ip_decrb"/>
    <property type="match status" value="1"/>
</dbReference>
<dbReference type="CDD" id="cd07038">
    <property type="entry name" value="TPP_PYR_PDC_IPDC_like"/>
    <property type="match status" value="1"/>
</dbReference>
<dbReference type="GeneID" id="66597553"/>
<gene>
    <name evidence="17" type="ORF">B4U45_09475</name>
</gene>
<keyword evidence="9 12" id="KW-0786">Thiamine pyrophosphate</keyword>
<feature type="domain" description="Thiamine pyrophosphate enzyme TPP-binding" evidence="15">
    <location>
        <begin position="430"/>
        <end position="559"/>
    </location>
</feature>
<dbReference type="InterPro" id="IPR012110">
    <property type="entry name" value="PDC/IPDC-like"/>
</dbReference>
<dbReference type="InterPro" id="IPR029035">
    <property type="entry name" value="DHS-like_NAD/FAD-binding_dom"/>
</dbReference>
<sequence>MAPTIARPRRGGNGFARRTVVFVTDRAAGPNEPVYTVGDYLLDRLAELGVSEIFGVPGDYNLEFLDHIVAHPAIRWVGNANELNAGYAADGYGRLRGMSAVVTTFGVGELSAANAIAGSYAEHVPVVHIVGGPSKDAQGTRRALHHSLGDGDFEHFFRISREITCAQANLMPATACREIDRVLCEVREQKRPGYLLLSTDVARFPTEAPSAPLPRYGGGTSPRALSLFTEAAAALIGEHQLTVLADLLVHRLRAVGELEVLLAADVVPHATLMWGKSLLDESSPNFLGIYAGAASAERVRAAIEQAPVLVTAGVVFTDMVSGFFSQRIDPARTIDIGQYQCTVAGEVFAPLEMSAALRALAEILAGRGICSPPVPAPDDHRPPPTPRRDDPLTQRMLWDRVNDALTPGNVVLAEQGTSFYGMADHRLPHGVTFIGQPLWGSIGYTLPAALGAAVAHRDRRTVLLIGDGAAQLTVQEIGNFSREGLSPVIVVVNNDGYTIERAIHGETAPYNDIVDWSWTAIPSALGVADHLAFRAQTYGELDDALTAAAAHRDRLVLVEAVLPRLEIPHLLGDLVAPTSSDGTARR</sequence>
<dbReference type="Pfam" id="PF02776">
    <property type="entry name" value="TPP_enzyme_N"/>
    <property type="match status" value="1"/>
</dbReference>
<dbReference type="SUPFAM" id="SSF52467">
    <property type="entry name" value="DHS-like NAD/FAD-binding domain"/>
    <property type="match status" value="1"/>
</dbReference>
<evidence type="ECO:0000256" key="5">
    <source>
        <dbReference type="ARBA" id="ARBA00020054"/>
    </source>
</evidence>
<evidence type="ECO:0000256" key="4">
    <source>
        <dbReference type="ARBA" id="ARBA00007812"/>
    </source>
</evidence>
<comment type="cofactor">
    <cofactor evidence="11">
        <name>Mg(2+)</name>
        <dbReference type="ChEBI" id="CHEBI:18420"/>
    </cofactor>
    <text evidence="11">Binds 1 Mg(2+) per subunit.</text>
</comment>
<dbReference type="PANTHER" id="PTHR43452:SF30">
    <property type="entry name" value="PYRUVATE DECARBOXYLASE ISOZYME 1-RELATED"/>
    <property type="match status" value="1"/>
</dbReference>
<dbReference type="Pfam" id="PF00205">
    <property type="entry name" value="TPP_enzyme_M"/>
    <property type="match status" value="1"/>
</dbReference>
<evidence type="ECO:0000256" key="2">
    <source>
        <dbReference type="ARBA" id="ARBA00001964"/>
    </source>
</evidence>
<reference evidence="17 18" key="1">
    <citation type="submission" date="2017-02" db="EMBL/GenBank/DDBJ databases">
        <title>Mycobacterium kansasii genomes.</title>
        <authorList>
            <person name="Borowka P."/>
            <person name="Strapagiel D."/>
            <person name="Marciniak B."/>
            <person name="Lach J."/>
            <person name="Bakula Z."/>
            <person name="Van Ingen J."/>
            <person name="Safianowska A."/>
            <person name="Brzostek A."/>
            <person name="Dziadek J."/>
            <person name="Jagielski T."/>
        </authorList>
    </citation>
    <scope>NUCLEOTIDE SEQUENCE [LARGE SCALE GENOMIC DNA]</scope>
    <source>
        <strain evidence="17 18">12MK</strain>
    </source>
</reference>
<keyword evidence="8 11" id="KW-0460">Magnesium</keyword>
<dbReference type="InterPro" id="IPR012001">
    <property type="entry name" value="Thiamin_PyroP_enz_TPP-bd_dom"/>
</dbReference>
<comment type="similarity">
    <text evidence="4 12">Belongs to the TPP enzyme family.</text>
</comment>
<dbReference type="GO" id="GO:0005829">
    <property type="term" value="C:cytosol"/>
    <property type="evidence" value="ECO:0007669"/>
    <property type="project" value="TreeGrafter"/>
</dbReference>
<evidence type="ECO:0000256" key="12">
    <source>
        <dbReference type="RuleBase" id="RU362132"/>
    </source>
</evidence>
<evidence type="ECO:0000259" key="15">
    <source>
        <dbReference type="Pfam" id="PF02775"/>
    </source>
</evidence>
<evidence type="ECO:0000256" key="13">
    <source>
        <dbReference type="SAM" id="MobiDB-lite"/>
    </source>
</evidence>
<dbReference type="InterPro" id="IPR047213">
    <property type="entry name" value="TPP_PYR_PDC_IPDC-like"/>
</dbReference>
<dbReference type="FunFam" id="3.40.50.970:FF:000024">
    <property type="entry name" value="Pyruvate decarboxylase isozyme"/>
    <property type="match status" value="1"/>
</dbReference>
<dbReference type="Proteomes" id="UP000192335">
    <property type="component" value="Unassembled WGS sequence"/>
</dbReference>
<evidence type="ECO:0000256" key="11">
    <source>
        <dbReference type="PIRSR" id="PIRSR036565-2"/>
    </source>
</evidence>
<feature type="binding site" evidence="11">
    <location>
        <position position="467"/>
    </location>
    <ligand>
        <name>Mg(2+)</name>
        <dbReference type="ChEBI" id="CHEBI:18420"/>
    </ligand>
</feature>
<dbReference type="SUPFAM" id="SSF52518">
    <property type="entry name" value="Thiamin diphosphate-binding fold (THDP-binding)"/>
    <property type="match status" value="2"/>
</dbReference>
<dbReference type="GO" id="GO:0000287">
    <property type="term" value="F:magnesium ion binding"/>
    <property type="evidence" value="ECO:0007669"/>
    <property type="project" value="InterPro"/>
</dbReference>
<evidence type="ECO:0000256" key="7">
    <source>
        <dbReference type="ARBA" id="ARBA00022793"/>
    </source>
</evidence>
<comment type="function">
    <text evidence="3">Decarboxylates branched-chain and aromatic alpha-keto acids to aldehydes.</text>
</comment>
<evidence type="ECO:0000256" key="8">
    <source>
        <dbReference type="ARBA" id="ARBA00022842"/>
    </source>
</evidence>
<organism evidence="17 18">
    <name type="scientific">Mycobacterium persicum</name>
    <dbReference type="NCBI Taxonomy" id="1487726"/>
    <lineage>
        <taxon>Bacteria</taxon>
        <taxon>Bacillati</taxon>
        <taxon>Actinomycetota</taxon>
        <taxon>Actinomycetes</taxon>
        <taxon>Mycobacteriales</taxon>
        <taxon>Mycobacteriaceae</taxon>
        <taxon>Mycobacterium</taxon>
    </lineage>
</organism>